<keyword evidence="5" id="KW-1185">Reference proteome</keyword>
<dbReference type="EMBL" id="VKKG01000003">
    <property type="protein sequence ID" value="TRY18087.1"/>
    <property type="molecule type" value="Genomic_DNA"/>
</dbReference>
<feature type="compositionally biased region" description="Low complexity" evidence="2">
    <location>
        <begin position="394"/>
        <end position="449"/>
    </location>
</feature>
<evidence type="ECO:0000313" key="4">
    <source>
        <dbReference type="EMBL" id="TRY18087.1"/>
    </source>
</evidence>
<feature type="compositionally biased region" description="Pro residues" evidence="2">
    <location>
        <begin position="303"/>
        <end position="319"/>
    </location>
</feature>
<evidence type="ECO:0000259" key="3">
    <source>
        <dbReference type="Pfam" id="PF01551"/>
    </source>
</evidence>
<comment type="caution">
    <text evidence="4">The sequence shown here is derived from an EMBL/GenBank/DDBJ whole genome shotgun (WGS) entry which is preliminary data.</text>
</comment>
<name>A0A553K072_9ACTN</name>
<sequence length="484" mass="48336">MARRRIGSGIVAVGIVAALTGAVAYTTMGESDVQAIPVVESAPPVDARPTPETELENHRADARVTMAPPAEAPELLAAGLPSLAPTMAAAATPTTTKSQYTVPAVDLPRGALLSQPVSGRKTSRFGNRFHPILRVWKLHTGLDFAAACGTPVGAAAPGKVTKVGWAGGNGMQVRVDHGRIGGYHVVTTYNHLSAVGVRVGQQVTVHQGVGRVGNTGYSTGCHLHFEVVANGWYTNPEQWLNGEIVDVDTSQMTNRPIARPTPRPTPTATPSQSPSPTPSPTVTPTVTESPTPSATPSATVSPSPSPSPTPTNSPRPSCSPAPSADPSADPTTDPTCGAEPTPTCSESPDPGATPAPGATSDPNPCASPDPSASPSPTPTPTGEPSETPSPSPSDGPSGSQSPGPTDGPSGSPSPSPSGSSPSPSGSSPSPSGSSPRPSGSSSIAVSPSGNVGQSPSASVTGTRQVTPTPDATPTVTSESTATAD</sequence>
<feature type="compositionally biased region" description="Polar residues" evidence="2">
    <location>
        <begin position="450"/>
        <end position="464"/>
    </location>
</feature>
<dbReference type="InterPro" id="IPR016047">
    <property type="entry name" value="M23ase_b-sheet_dom"/>
</dbReference>
<feature type="compositionally biased region" description="Low complexity" evidence="2">
    <location>
        <begin position="347"/>
        <end position="364"/>
    </location>
</feature>
<organism evidence="4 5">
    <name type="scientific">Tessaracoccus rhinocerotis</name>
    <dbReference type="NCBI Taxonomy" id="1689449"/>
    <lineage>
        <taxon>Bacteria</taxon>
        <taxon>Bacillati</taxon>
        <taxon>Actinomycetota</taxon>
        <taxon>Actinomycetes</taxon>
        <taxon>Propionibacteriales</taxon>
        <taxon>Propionibacteriaceae</taxon>
        <taxon>Tessaracoccus</taxon>
    </lineage>
</organism>
<dbReference type="PANTHER" id="PTHR21666">
    <property type="entry name" value="PEPTIDASE-RELATED"/>
    <property type="match status" value="1"/>
</dbReference>
<dbReference type="InterPro" id="IPR050570">
    <property type="entry name" value="Cell_wall_metabolism_enzyme"/>
</dbReference>
<dbReference type="InterPro" id="IPR011055">
    <property type="entry name" value="Dup_hybrid_motif"/>
</dbReference>
<dbReference type="Gene3D" id="2.70.70.10">
    <property type="entry name" value="Glucose Permease (Domain IIA)"/>
    <property type="match status" value="1"/>
</dbReference>
<dbReference type="PANTHER" id="PTHR21666:SF289">
    <property type="entry name" value="L-ALA--D-GLU ENDOPEPTIDASE"/>
    <property type="match status" value="1"/>
</dbReference>
<evidence type="ECO:0000256" key="2">
    <source>
        <dbReference type="SAM" id="MobiDB-lite"/>
    </source>
</evidence>
<feature type="compositionally biased region" description="Pro residues" evidence="2">
    <location>
        <begin position="365"/>
        <end position="393"/>
    </location>
</feature>
<dbReference type="Proteomes" id="UP000317638">
    <property type="component" value="Unassembled WGS sequence"/>
</dbReference>
<feature type="compositionally biased region" description="Low complexity" evidence="2">
    <location>
        <begin position="465"/>
        <end position="476"/>
    </location>
</feature>
<protein>
    <submittedName>
        <fullName evidence="4">Peptidoglycan DD-metalloendopeptidase family protein</fullName>
    </submittedName>
</protein>
<feature type="compositionally biased region" description="Low complexity" evidence="2">
    <location>
        <begin position="320"/>
        <end position="335"/>
    </location>
</feature>
<feature type="compositionally biased region" description="Pro residues" evidence="2">
    <location>
        <begin position="259"/>
        <end position="281"/>
    </location>
</feature>
<dbReference type="Pfam" id="PF01551">
    <property type="entry name" value="Peptidase_M23"/>
    <property type="match status" value="1"/>
</dbReference>
<dbReference type="AlphaFoldDB" id="A0A553K072"/>
<gene>
    <name evidence="4" type="ORF">FOJ82_08495</name>
</gene>
<feature type="region of interest" description="Disordered" evidence="2">
    <location>
        <begin position="254"/>
        <end position="484"/>
    </location>
</feature>
<dbReference type="OrthoDB" id="1099523at2"/>
<evidence type="ECO:0000256" key="1">
    <source>
        <dbReference type="ARBA" id="ARBA00022729"/>
    </source>
</evidence>
<evidence type="ECO:0000313" key="5">
    <source>
        <dbReference type="Proteomes" id="UP000317638"/>
    </source>
</evidence>
<reference evidence="4 5" key="1">
    <citation type="submission" date="2019-07" db="EMBL/GenBank/DDBJ databases">
        <authorList>
            <person name="Zhou L.-Y."/>
        </authorList>
    </citation>
    <scope>NUCLEOTIDE SEQUENCE [LARGE SCALE GENOMIC DNA]</scope>
    <source>
        <strain evidence="4 5">YIM 101269</strain>
    </source>
</reference>
<dbReference type="CDD" id="cd12797">
    <property type="entry name" value="M23_peptidase"/>
    <property type="match status" value="1"/>
</dbReference>
<dbReference type="GO" id="GO:0004222">
    <property type="term" value="F:metalloendopeptidase activity"/>
    <property type="evidence" value="ECO:0007669"/>
    <property type="project" value="TreeGrafter"/>
</dbReference>
<keyword evidence="1" id="KW-0732">Signal</keyword>
<proteinExistence type="predicted"/>
<accession>A0A553K072</accession>
<dbReference type="SUPFAM" id="SSF51261">
    <property type="entry name" value="Duplicated hybrid motif"/>
    <property type="match status" value="1"/>
</dbReference>
<feature type="compositionally biased region" description="Low complexity" evidence="2">
    <location>
        <begin position="282"/>
        <end position="302"/>
    </location>
</feature>
<feature type="domain" description="M23ase beta-sheet core" evidence="3">
    <location>
        <begin position="138"/>
        <end position="236"/>
    </location>
</feature>